<dbReference type="SUPFAM" id="SSF51395">
    <property type="entry name" value="FMN-linked oxidoreductases"/>
    <property type="match status" value="1"/>
</dbReference>
<dbReference type="GO" id="GO:0010181">
    <property type="term" value="F:FMN binding"/>
    <property type="evidence" value="ECO:0007669"/>
    <property type="project" value="InterPro"/>
</dbReference>
<feature type="domain" description="NADH:flavin oxidoreductase/NADH oxidase N-terminal" evidence="1">
    <location>
        <begin position="1"/>
        <end position="88"/>
    </location>
</feature>
<dbReference type="Pfam" id="PF00724">
    <property type="entry name" value="Oxidored_FMN"/>
    <property type="match status" value="1"/>
</dbReference>
<proteinExistence type="predicted"/>
<dbReference type="EMBL" id="KI669564">
    <property type="protein sequence ID" value="ETN20392.1"/>
    <property type="molecule type" value="Genomic_DNA"/>
</dbReference>
<dbReference type="OMA" id="YCAQRAT"/>
<dbReference type="PANTHER" id="PTHR22893">
    <property type="entry name" value="NADH OXIDOREDUCTASE-RELATED"/>
    <property type="match status" value="1"/>
</dbReference>
<sequence length="163" mass="17296">MAPLGRLHTGEDGAPTDLVVEYCAQRATDGGLIIAEATNISPTARHYFGGPGLFSQDQIKGWKLVTKSIQDKGGKVFVQRFHSGRVGNPLHQPYGQLPVSSSAAKLDKEEQSIVKVQPTLNTVAQGQLGPQPQQFHVIYILDKVLGLVVGGALSKTTTAAGLP</sequence>
<dbReference type="VEuPathDB" id="FungiDB:PPTG_03410"/>
<dbReference type="AlphaFoldDB" id="W2R4R3"/>
<dbReference type="GeneID" id="20173586"/>
<dbReference type="Proteomes" id="UP000018817">
    <property type="component" value="Unassembled WGS sequence"/>
</dbReference>
<accession>W2R4R3</accession>
<dbReference type="InterPro" id="IPR045247">
    <property type="entry name" value="Oye-like"/>
</dbReference>
<dbReference type="PANTHER" id="PTHR22893:SF91">
    <property type="entry name" value="NADPH DEHYDROGENASE 2-RELATED"/>
    <property type="match status" value="1"/>
</dbReference>
<gene>
    <name evidence="2" type="ORF">PPTG_03410</name>
</gene>
<dbReference type="Gene3D" id="3.20.20.70">
    <property type="entry name" value="Aldolase class I"/>
    <property type="match status" value="1"/>
</dbReference>
<reference evidence="2 3" key="2">
    <citation type="submission" date="2013-11" db="EMBL/GenBank/DDBJ databases">
        <title>The Genome Sequence of Phytophthora parasitica INRA-310.</title>
        <authorList>
            <consortium name="The Broad Institute Genomics Platform"/>
            <person name="Russ C."/>
            <person name="Tyler B."/>
            <person name="Panabieres F."/>
            <person name="Shan W."/>
            <person name="Tripathy S."/>
            <person name="Grunwald N."/>
            <person name="Machado M."/>
            <person name="Johnson C.S."/>
            <person name="Arredondo F."/>
            <person name="Hong C."/>
            <person name="Coffey M."/>
            <person name="Young S.K."/>
            <person name="Zeng Q."/>
            <person name="Gargeya S."/>
            <person name="Fitzgerald M."/>
            <person name="Abouelleil A."/>
            <person name="Alvarado L."/>
            <person name="Chapman S.B."/>
            <person name="Gainer-Dewar J."/>
            <person name="Goldberg J."/>
            <person name="Griggs A."/>
            <person name="Gujja S."/>
            <person name="Hansen M."/>
            <person name="Howarth C."/>
            <person name="Imamovic A."/>
            <person name="Ireland A."/>
            <person name="Larimer J."/>
            <person name="McCowan C."/>
            <person name="Murphy C."/>
            <person name="Pearson M."/>
            <person name="Poon T.W."/>
            <person name="Priest M."/>
            <person name="Roberts A."/>
            <person name="Saif S."/>
            <person name="Shea T."/>
            <person name="Sykes S."/>
            <person name="Wortman J."/>
            <person name="Nusbaum C."/>
            <person name="Birren B."/>
        </authorList>
    </citation>
    <scope>NUCLEOTIDE SEQUENCE [LARGE SCALE GENOMIC DNA]</scope>
    <source>
        <strain evidence="2 3">INRA-310</strain>
    </source>
</reference>
<dbReference type="InterPro" id="IPR001155">
    <property type="entry name" value="OxRdtase_FMN_N"/>
</dbReference>
<evidence type="ECO:0000313" key="2">
    <source>
        <dbReference type="EMBL" id="ETN20392.1"/>
    </source>
</evidence>
<evidence type="ECO:0000313" key="3">
    <source>
        <dbReference type="Proteomes" id="UP000018817"/>
    </source>
</evidence>
<dbReference type="InterPro" id="IPR013785">
    <property type="entry name" value="Aldolase_TIM"/>
</dbReference>
<name>W2R4R3_PHYN3</name>
<evidence type="ECO:0000259" key="1">
    <source>
        <dbReference type="Pfam" id="PF00724"/>
    </source>
</evidence>
<organism evidence="2 3">
    <name type="scientific">Phytophthora nicotianae (strain INRA-310)</name>
    <name type="common">Phytophthora parasitica</name>
    <dbReference type="NCBI Taxonomy" id="761204"/>
    <lineage>
        <taxon>Eukaryota</taxon>
        <taxon>Sar</taxon>
        <taxon>Stramenopiles</taxon>
        <taxon>Oomycota</taxon>
        <taxon>Peronosporomycetes</taxon>
        <taxon>Peronosporales</taxon>
        <taxon>Peronosporaceae</taxon>
        <taxon>Phytophthora</taxon>
    </lineage>
</organism>
<protein>
    <recommendedName>
        <fullName evidence="1">NADH:flavin oxidoreductase/NADH oxidase N-terminal domain-containing protein</fullName>
    </recommendedName>
</protein>
<dbReference type="RefSeq" id="XP_008894334.1">
    <property type="nucleotide sequence ID" value="XM_008896086.1"/>
</dbReference>
<dbReference type="STRING" id="761204.W2R4R3"/>
<dbReference type="GO" id="GO:0016491">
    <property type="term" value="F:oxidoreductase activity"/>
    <property type="evidence" value="ECO:0007669"/>
    <property type="project" value="InterPro"/>
</dbReference>
<reference evidence="3" key="1">
    <citation type="submission" date="2011-12" db="EMBL/GenBank/DDBJ databases">
        <authorList>
            <consortium name="The Broad Institute Genome Sequencing Platform"/>
            <person name="Russ C."/>
            <person name="Tyler B."/>
            <person name="Panabieres F."/>
            <person name="Shan W."/>
            <person name="Tripathy S."/>
            <person name="Grunwald N."/>
            <person name="Machado M."/>
            <person name="Young S.K."/>
            <person name="Zeng Q."/>
            <person name="Gargeya S."/>
            <person name="Fitzgerald M."/>
            <person name="Haas B."/>
            <person name="Abouelleil A."/>
            <person name="Alvarado L."/>
            <person name="Arachchi H.M."/>
            <person name="Berlin A."/>
            <person name="Chapman S.B."/>
            <person name="Gearin G."/>
            <person name="Goldberg J."/>
            <person name="Griggs A."/>
            <person name="Gujja S."/>
            <person name="Hansen M."/>
            <person name="Heiman D."/>
            <person name="Howarth C."/>
            <person name="Larimer J."/>
            <person name="Lui A."/>
            <person name="MacDonald P.J.P."/>
            <person name="McCowen C."/>
            <person name="Montmayeur A."/>
            <person name="Murphy C."/>
            <person name="Neiman D."/>
            <person name="Pearson M."/>
            <person name="Priest M."/>
            <person name="Roberts A."/>
            <person name="Saif S."/>
            <person name="Shea T."/>
            <person name="Sisk P."/>
            <person name="Stolte C."/>
            <person name="Sykes S."/>
            <person name="Wortman J."/>
            <person name="Nusbaum C."/>
            <person name="Birren B."/>
        </authorList>
    </citation>
    <scope>NUCLEOTIDE SEQUENCE [LARGE SCALE GENOMIC DNA]</scope>
    <source>
        <strain evidence="3">INRA-310</strain>
    </source>
</reference>